<evidence type="ECO:0000256" key="12">
    <source>
        <dbReference type="ARBA" id="ARBA00022777"/>
    </source>
</evidence>
<comment type="catalytic activity">
    <reaction evidence="19">
        <text>L-seryl-[protein] + ATP = O-phospho-L-seryl-[protein] + ADP + H(+)</text>
        <dbReference type="Rhea" id="RHEA:17989"/>
        <dbReference type="Rhea" id="RHEA-COMP:9863"/>
        <dbReference type="Rhea" id="RHEA-COMP:11604"/>
        <dbReference type="ChEBI" id="CHEBI:15378"/>
        <dbReference type="ChEBI" id="CHEBI:29999"/>
        <dbReference type="ChEBI" id="CHEBI:30616"/>
        <dbReference type="ChEBI" id="CHEBI:83421"/>
        <dbReference type="ChEBI" id="CHEBI:456216"/>
        <dbReference type="EC" id="2.7.11.1"/>
    </reaction>
</comment>
<evidence type="ECO:0000256" key="17">
    <source>
        <dbReference type="ARBA" id="ARBA00023180"/>
    </source>
</evidence>
<keyword evidence="12 21" id="KW-0418">Kinase</keyword>
<comment type="subcellular location">
    <subcellularLocation>
        <location evidence="1">Cell membrane</location>
        <topology evidence="1">Single-pass membrane protein</topology>
    </subcellularLocation>
</comment>
<evidence type="ECO:0000259" key="20">
    <source>
        <dbReference type="PROSITE" id="PS50011"/>
    </source>
</evidence>
<evidence type="ECO:0000256" key="8">
    <source>
        <dbReference type="ARBA" id="ARBA00022692"/>
    </source>
</evidence>
<evidence type="ECO:0000256" key="14">
    <source>
        <dbReference type="ARBA" id="ARBA00022989"/>
    </source>
</evidence>
<dbReference type="SUPFAM" id="SSF56112">
    <property type="entry name" value="Protein kinase-like (PK-like)"/>
    <property type="match status" value="1"/>
</dbReference>
<dbReference type="Gene3D" id="3.30.200.20">
    <property type="entry name" value="Phosphorylase Kinase, domain 1"/>
    <property type="match status" value="1"/>
</dbReference>
<sequence>MHNIRHRNLVKIISSCTNNMDFKALVLELMPNGSLQKWLYSHNYFLDIVQRVNIMQDIASALEYLHQGYSTPIVHCDLKPSNILLDEDMVAHVGDFGIAKLLGEGEDMRQTMTLATIGYMAPKYGSEGIISTRCDVYAFGILLMEIFTRMKPTDEMFVGELNLKSWVKESLVHALTKVVDSNLLKREDKHFVAKLNCLSSVMELALACIEDSPEDRIIVSDALVMLKKIKNKMLKDIGAKCNTRSRMRRQS</sequence>
<keyword evidence="8" id="KW-0812">Transmembrane</keyword>
<comment type="caution">
    <text evidence="21">The sequence shown here is derived from an EMBL/GenBank/DDBJ whole genome shotgun (WGS) entry which is preliminary data.</text>
</comment>
<keyword evidence="15" id="KW-0472">Membrane</keyword>
<keyword evidence="9" id="KW-0732">Signal</keyword>
<keyword evidence="7" id="KW-0808">Transferase</keyword>
<reference evidence="21 22" key="1">
    <citation type="journal article" date="2020" name="Nat. Commun.">
        <title>Genome of Tripterygium wilfordii and identification of cytochrome P450 involved in triptolide biosynthesis.</title>
        <authorList>
            <person name="Tu L."/>
            <person name="Su P."/>
            <person name="Zhang Z."/>
            <person name="Gao L."/>
            <person name="Wang J."/>
            <person name="Hu T."/>
            <person name="Zhou J."/>
            <person name="Zhang Y."/>
            <person name="Zhao Y."/>
            <person name="Liu Y."/>
            <person name="Song Y."/>
            <person name="Tong Y."/>
            <person name="Lu Y."/>
            <person name="Yang J."/>
            <person name="Xu C."/>
            <person name="Jia M."/>
            <person name="Peters R.J."/>
            <person name="Huang L."/>
            <person name="Gao W."/>
        </authorList>
    </citation>
    <scope>NUCLEOTIDE SEQUENCE [LARGE SCALE GENOMIC DNA]</scope>
    <source>
        <strain evidence="22">cv. XIE 37</strain>
        <tissue evidence="21">Leaf</tissue>
    </source>
</reference>
<evidence type="ECO:0000256" key="9">
    <source>
        <dbReference type="ARBA" id="ARBA00022729"/>
    </source>
</evidence>
<evidence type="ECO:0000256" key="2">
    <source>
        <dbReference type="ARBA" id="ARBA00012513"/>
    </source>
</evidence>
<keyword evidence="6" id="KW-0433">Leucine-rich repeat</keyword>
<proteinExistence type="predicted"/>
<keyword evidence="17" id="KW-0325">Glycoprotein</keyword>
<dbReference type="Pfam" id="PF07714">
    <property type="entry name" value="PK_Tyr_Ser-Thr"/>
    <property type="match status" value="1"/>
</dbReference>
<keyword evidence="3" id="KW-1003">Cell membrane</keyword>
<accession>A0A7J7CCD6</accession>
<evidence type="ECO:0000256" key="15">
    <source>
        <dbReference type="ARBA" id="ARBA00023136"/>
    </source>
</evidence>
<evidence type="ECO:0000313" key="21">
    <source>
        <dbReference type="EMBL" id="KAF5731789.1"/>
    </source>
</evidence>
<evidence type="ECO:0000256" key="18">
    <source>
        <dbReference type="ARBA" id="ARBA00047899"/>
    </source>
</evidence>
<dbReference type="EMBL" id="JAAARO010000018">
    <property type="protein sequence ID" value="KAF5731789.1"/>
    <property type="molecule type" value="Genomic_DNA"/>
</dbReference>
<evidence type="ECO:0000313" key="22">
    <source>
        <dbReference type="Proteomes" id="UP000593562"/>
    </source>
</evidence>
<evidence type="ECO:0000256" key="13">
    <source>
        <dbReference type="ARBA" id="ARBA00022840"/>
    </source>
</evidence>
<evidence type="ECO:0000256" key="3">
    <source>
        <dbReference type="ARBA" id="ARBA00022475"/>
    </source>
</evidence>
<dbReference type="Proteomes" id="UP000593562">
    <property type="component" value="Unassembled WGS sequence"/>
</dbReference>
<protein>
    <recommendedName>
        <fullName evidence="2">non-specific serine/threonine protein kinase</fullName>
        <ecNumber evidence="2">2.7.11.1</ecNumber>
    </recommendedName>
</protein>
<dbReference type="EC" id="2.7.11.1" evidence="2"/>
<keyword evidence="22" id="KW-1185">Reference proteome</keyword>
<dbReference type="AlphaFoldDB" id="A0A7J7CCD6"/>
<evidence type="ECO:0000256" key="5">
    <source>
        <dbReference type="ARBA" id="ARBA00022553"/>
    </source>
</evidence>
<evidence type="ECO:0000256" key="1">
    <source>
        <dbReference type="ARBA" id="ARBA00004162"/>
    </source>
</evidence>
<keyword evidence="13" id="KW-0067">ATP-binding</keyword>
<dbReference type="GO" id="GO:0004674">
    <property type="term" value="F:protein serine/threonine kinase activity"/>
    <property type="evidence" value="ECO:0007669"/>
    <property type="project" value="UniProtKB-KW"/>
</dbReference>
<evidence type="ECO:0000256" key="19">
    <source>
        <dbReference type="ARBA" id="ARBA00048679"/>
    </source>
</evidence>
<dbReference type="Gene3D" id="1.10.510.10">
    <property type="entry name" value="Transferase(Phosphotransferase) domain 1"/>
    <property type="match status" value="1"/>
</dbReference>
<evidence type="ECO:0000256" key="16">
    <source>
        <dbReference type="ARBA" id="ARBA00023170"/>
    </source>
</evidence>
<keyword evidence="4" id="KW-0723">Serine/threonine-protein kinase</keyword>
<evidence type="ECO:0000256" key="6">
    <source>
        <dbReference type="ARBA" id="ARBA00022614"/>
    </source>
</evidence>
<feature type="domain" description="Protein kinase" evidence="20">
    <location>
        <begin position="1"/>
        <end position="234"/>
    </location>
</feature>
<dbReference type="InterPro" id="IPR052451">
    <property type="entry name" value="Ser/Thr_kinase-like"/>
</dbReference>
<keyword evidence="11" id="KW-0547">Nucleotide-binding</keyword>
<dbReference type="PANTHER" id="PTHR48008:SF14">
    <property type="entry name" value="PROTEIN KINASE DOMAIN-CONTAINING PROTEIN"/>
    <property type="match status" value="1"/>
</dbReference>
<evidence type="ECO:0000256" key="11">
    <source>
        <dbReference type="ARBA" id="ARBA00022741"/>
    </source>
</evidence>
<keyword evidence="5" id="KW-0597">Phosphoprotein</keyword>
<evidence type="ECO:0000256" key="7">
    <source>
        <dbReference type="ARBA" id="ARBA00022679"/>
    </source>
</evidence>
<comment type="catalytic activity">
    <reaction evidence="18">
        <text>L-threonyl-[protein] + ATP = O-phospho-L-threonyl-[protein] + ADP + H(+)</text>
        <dbReference type="Rhea" id="RHEA:46608"/>
        <dbReference type="Rhea" id="RHEA-COMP:11060"/>
        <dbReference type="Rhea" id="RHEA-COMP:11605"/>
        <dbReference type="ChEBI" id="CHEBI:15378"/>
        <dbReference type="ChEBI" id="CHEBI:30013"/>
        <dbReference type="ChEBI" id="CHEBI:30616"/>
        <dbReference type="ChEBI" id="CHEBI:61977"/>
        <dbReference type="ChEBI" id="CHEBI:456216"/>
        <dbReference type="EC" id="2.7.11.1"/>
    </reaction>
</comment>
<dbReference type="GO" id="GO:0005524">
    <property type="term" value="F:ATP binding"/>
    <property type="evidence" value="ECO:0007669"/>
    <property type="project" value="UniProtKB-KW"/>
</dbReference>
<evidence type="ECO:0000256" key="4">
    <source>
        <dbReference type="ARBA" id="ARBA00022527"/>
    </source>
</evidence>
<keyword evidence="10" id="KW-0677">Repeat</keyword>
<name>A0A7J7CCD6_TRIWF</name>
<dbReference type="InterPro" id="IPR001245">
    <property type="entry name" value="Ser-Thr/Tyr_kinase_cat_dom"/>
</dbReference>
<evidence type="ECO:0000256" key="10">
    <source>
        <dbReference type="ARBA" id="ARBA00022737"/>
    </source>
</evidence>
<dbReference type="PROSITE" id="PS00108">
    <property type="entry name" value="PROTEIN_KINASE_ST"/>
    <property type="match status" value="1"/>
</dbReference>
<dbReference type="SMART" id="SM00220">
    <property type="entry name" value="S_TKc"/>
    <property type="match status" value="1"/>
</dbReference>
<dbReference type="InterPro" id="IPR008271">
    <property type="entry name" value="Ser/Thr_kinase_AS"/>
</dbReference>
<dbReference type="FunFam" id="1.10.510.10:FF:000358">
    <property type="entry name" value="Putative leucine-rich repeat receptor-like serine/threonine-protein kinase"/>
    <property type="match status" value="1"/>
</dbReference>
<dbReference type="PROSITE" id="PS50011">
    <property type="entry name" value="PROTEIN_KINASE_DOM"/>
    <property type="match status" value="1"/>
</dbReference>
<gene>
    <name evidence="21" type="ORF">HS088_TW18G00474</name>
</gene>
<dbReference type="InterPro" id="IPR000719">
    <property type="entry name" value="Prot_kinase_dom"/>
</dbReference>
<dbReference type="GO" id="GO:0005886">
    <property type="term" value="C:plasma membrane"/>
    <property type="evidence" value="ECO:0007669"/>
    <property type="project" value="UniProtKB-SubCell"/>
</dbReference>
<organism evidence="21 22">
    <name type="scientific">Tripterygium wilfordii</name>
    <name type="common">Thunder God vine</name>
    <dbReference type="NCBI Taxonomy" id="458696"/>
    <lineage>
        <taxon>Eukaryota</taxon>
        <taxon>Viridiplantae</taxon>
        <taxon>Streptophyta</taxon>
        <taxon>Embryophyta</taxon>
        <taxon>Tracheophyta</taxon>
        <taxon>Spermatophyta</taxon>
        <taxon>Magnoliopsida</taxon>
        <taxon>eudicotyledons</taxon>
        <taxon>Gunneridae</taxon>
        <taxon>Pentapetalae</taxon>
        <taxon>rosids</taxon>
        <taxon>fabids</taxon>
        <taxon>Celastrales</taxon>
        <taxon>Celastraceae</taxon>
        <taxon>Tripterygium</taxon>
    </lineage>
</organism>
<dbReference type="PANTHER" id="PTHR48008">
    <property type="entry name" value="LEUCINE-RICH REPEAT RECEPTOR-LIKE PROTEIN KINASE IMK3-RELATED"/>
    <property type="match status" value="1"/>
</dbReference>
<dbReference type="InParanoid" id="A0A7J7CCD6"/>
<keyword evidence="14" id="KW-1133">Transmembrane helix</keyword>
<keyword evidence="16 21" id="KW-0675">Receptor</keyword>
<dbReference type="InterPro" id="IPR011009">
    <property type="entry name" value="Kinase-like_dom_sf"/>
</dbReference>